<feature type="signal peptide" evidence="1">
    <location>
        <begin position="1"/>
        <end position="16"/>
    </location>
</feature>
<comment type="caution">
    <text evidence="2">The sequence shown here is derived from an EMBL/GenBank/DDBJ whole genome shotgun (WGS) entry which is preliminary data.</text>
</comment>
<sequence length="428" mass="48552">MSLLVAIITLAITVAAQNKYSDILFKDHKLHRTNLEYGENDEYIKAHGRISTSSDDLMKQEGRVKKFIDNVNHQYYIQHSKEDNPKTDLKNELPWKFSGDRTSGTGFDNLLHTKITPIVGSSVHLKKVTSSSNIFENTTVTFIEDNKGTTPSFTGFKNANNASKSVFNDLLYTKLTPTTVSSFEHKIKTMPSLIGSENIRYPTSESGFHDLPHTTSKPLAGNSIDFQGIKSVSNMHATPLPECFLEHQTKTTESAVNSENMLRYATSKKGLRDVQYRKLNAPIGSSIGFREMASPSNIFEYSGTIPTGRLFELKPKTMPRFVKSDQIPHEDTFGSFYKNPEFNIHDNFNPFTSHPSPMSEQYFIMYLIKGLSNINIQIPEDIEIVTAQEQTVINRLMKALEEQDEITKTINPEDFQETDQTYYTIQEK</sequence>
<gene>
    <name evidence="2" type="ORF">L9F63_016335</name>
</gene>
<dbReference type="AlphaFoldDB" id="A0AAD8EI04"/>
<evidence type="ECO:0000256" key="1">
    <source>
        <dbReference type="SAM" id="SignalP"/>
    </source>
</evidence>
<dbReference type="EMBL" id="JASPKZ010004201">
    <property type="protein sequence ID" value="KAJ9590624.1"/>
    <property type="molecule type" value="Genomic_DNA"/>
</dbReference>
<proteinExistence type="predicted"/>
<evidence type="ECO:0000313" key="3">
    <source>
        <dbReference type="Proteomes" id="UP001233999"/>
    </source>
</evidence>
<feature type="non-terminal residue" evidence="2">
    <location>
        <position position="428"/>
    </location>
</feature>
<keyword evidence="1" id="KW-0732">Signal</keyword>
<protein>
    <submittedName>
        <fullName evidence="2">Uncharacterized protein</fullName>
    </submittedName>
</protein>
<name>A0AAD8EI04_DIPPU</name>
<accession>A0AAD8EI04</accession>
<dbReference type="Proteomes" id="UP001233999">
    <property type="component" value="Unassembled WGS sequence"/>
</dbReference>
<keyword evidence="3" id="KW-1185">Reference proteome</keyword>
<evidence type="ECO:0000313" key="2">
    <source>
        <dbReference type="EMBL" id="KAJ9590624.1"/>
    </source>
</evidence>
<feature type="chain" id="PRO_5041957913" evidence="1">
    <location>
        <begin position="17"/>
        <end position="428"/>
    </location>
</feature>
<organism evidence="2 3">
    <name type="scientific">Diploptera punctata</name>
    <name type="common">Pacific beetle cockroach</name>
    <dbReference type="NCBI Taxonomy" id="6984"/>
    <lineage>
        <taxon>Eukaryota</taxon>
        <taxon>Metazoa</taxon>
        <taxon>Ecdysozoa</taxon>
        <taxon>Arthropoda</taxon>
        <taxon>Hexapoda</taxon>
        <taxon>Insecta</taxon>
        <taxon>Pterygota</taxon>
        <taxon>Neoptera</taxon>
        <taxon>Polyneoptera</taxon>
        <taxon>Dictyoptera</taxon>
        <taxon>Blattodea</taxon>
        <taxon>Blaberoidea</taxon>
        <taxon>Blaberidae</taxon>
        <taxon>Diplopterinae</taxon>
        <taxon>Diploptera</taxon>
    </lineage>
</organism>
<reference evidence="2" key="2">
    <citation type="submission" date="2023-05" db="EMBL/GenBank/DDBJ databases">
        <authorList>
            <person name="Fouks B."/>
        </authorList>
    </citation>
    <scope>NUCLEOTIDE SEQUENCE</scope>
    <source>
        <strain evidence="2">Stay&amp;Tobe</strain>
        <tissue evidence="2">Testes</tissue>
    </source>
</reference>
<reference evidence="2" key="1">
    <citation type="journal article" date="2023" name="IScience">
        <title>Live-bearing cockroach genome reveals convergent evolutionary mechanisms linked to viviparity in insects and beyond.</title>
        <authorList>
            <person name="Fouks B."/>
            <person name="Harrison M.C."/>
            <person name="Mikhailova A.A."/>
            <person name="Marchal E."/>
            <person name="English S."/>
            <person name="Carruthers M."/>
            <person name="Jennings E.C."/>
            <person name="Chiamaka E.L."/>
            <person name="Frigard R.A."/>
            <person name="Pippel M."/>
            <person name="Attardo G.M."/>
            <person name="Benoit J.B."/>
            <person name="Bornberg-Bauer E."/>
            <person name="Tobe S.S."/>
        </authorList>
    </citation>
    <scope>NUCLEOTIDE SEQUENCE</scope>
    <source>
        <strain evidence="2">Stay&amp;Tobe</strain>
    </source>
</reference>